<evidence type="ECO:0000256" key="10">
    <source>
        <dbReference type="ARBA" id="ARBA00049325"/>
    </source>
</evidence>
<dbReference type="GO" id="GO:0016212">
    <property type="term" value="F:kynurenine-oxoglutarate transaminase activity"/>
    <property type="evidence" value="ECO:0007669"/>
    <property type="project" value="UniProtKB-EC"/>
</dbReference>
<keyword evidence="5" id="KW-0808">Transferase</keyword>
<keyword evidence="6" id="KW-0663">Pyridoxal phosphate</keyword>
<comment type="subunit">
    <text evidence="3">Homodimer.</text>
</comment>
<keyword evidence="4" id="KW-0032">Aminotransferase</keyword>
<name>A0A6P7Y5A0_9AMPH</name>
<dbReference type="CDD" id="cd00609">
    <property type="entry name" value="AAT_like"/>
    <property type="match status" value="1"/>
</dbReference>
<dbReference type="Gene3D" id="3.90.1150.10">
    <property type="entry name" value="Aspartate Aminotransferase, domain 1"/>
    <property type="match status" value="1"/>
</dbReference>
<evidence type="ECO:0000256" key="9">
    <source>
        <dbReference type="ARBA" id="ARBA00047478"/>
    </source>
</evidence>
<keyword evidence="7" id="KW-0456">Lyase</keyword>
<comment type="pathway">
    <text evidence="8">Amino-acid degradation; L-kynurenine degradation; kynurenate from L-kynurenine: step 1/2.</text>
</comment>
<dbReference type="InParanoid" id="A0A6P7Y5A0"/>
<proteinExistence type="inferred from homology"/>
<evidence type="ECO:0000256" key="5">
    <source>
        <dbReference type="ARBA" id="ARBA00022679"/>
    </source>
</evidence>
<dbReference type="PANTHER" id="PTHR43807">
    <property type="entry name" value="FI04487P"/>
    <property type="match status" value="1"/>
</dbReference>
<comment type="catalytic activity">
    <reaction evidence="9">
        <text>L-kynurenine + 2-oxoglutarate = kynurenate + L-glutamate + H2O</text>
        <dbReference type="Rhea" id="RHEA:65560"/>
        <dbReference type="ChEBI" id="CHEBI:15377"/>
        <dbReference type="ChEBI" id="CHEBI:16810"/>
        <dbReference type="ChEBI" id="CHEBI:29985"/>
        <dbReference type="ChEBI" id="CHEBI:57959"/>
        <dbReference type="ChEBI" id="CHEBI:58454"/>
        <dbReference type="EC" id="2.6.1.7"/>
    </reaction>
    <physiologicalReaction direction="left-to-right" evidence="9">
        <dbReference type="Rhea" id="RHEA:65561"/>
    </physiologicalReaction>
</comment>
<evidence type="ECO:0000256" key="1">
    <source>
        <dbReference type="ARBA" id="ARBA00001933"/>
    </source>
</evidence>
<reference evidence="13" key="1">
    <citation type="submission" date="2025-08" db="UniProtKB">
        <authorList>
            <consortium name="RefSeq"/>
        </authorList>
    </citation>
    <scope>IDENTIFICATION</scope>
</reference>
<dbReference type="InterPro" id="IPR015421">
    <property type="entry name" value="PyrdxlP-dep_Trfase_major"/>
</dbReference>
<dbReference type="OrthoDB" id="2414662at2759"/>
<dbReference type="GO" id="GO:0005739">
    <property type="term" value="C:mitochondrion"/>
    <property type="evidence" value="ECO:0007669"/>
    <property type="project" value="TreeGrafter"/>
</dbReference>
<dbReference type="GO" id="GO:0047804">
    <property type="term" value="F:cysteine-S-conjugate beta-lyase activity"/>
    <property type="evidence" value="ECO:0007669"/>
    <property type="project" value="UniProtKB-EC"/>
</dbReference>
<dbReference type="InterPro" id="IPR015422">
    <property type="entry name" value="PyrdxlP-dep_Trfase_small"/>
</dbReference>
<accession>A0A6P7Y5A0</accession>
<dbReference type="InterPro" id="IPR051326">
    <property type="entry name" value="Kynurenine-oxoglutarate_AT"/>
</dbReference>
<comment type="catalytic activity">
    <reaction evidence="10">
        <text>an S-substituted L-cysteine + H2O = a thiol + pyruvate + NH4(+)</text>
        <dbReference type="Rhea" id="RHEA:18121"/>
        <dbReference type="ChEBI" id="CHEBI:15361"/>
        <dbReference type="ChEBI" id="CHEBI:15377"/>
        <dbReference type="ChEBI" id="CHEBI:28938"/>
        <dbReference type="ChEBI" id="CHEBI:29256"/>
        <dbReference type="ChEBI" id="CHEBI:58717"/>
        <dbReference type="EC" id="4.4.1.13"/>
    </reaction>
    <physiologicalReaction direction="left-to-right" evidence="10">
        <dbReference type="Rhea" id="RHEA:18122"/>
    </physiologicalReaction>
</comment>
<dbReference type="Proteomes" id="UP000515156">
    <property type="component" value="Chromosome 6"/>
</dbReference>
<evidence type="ECO:0000259" key="11">
    <source>
        <dbReference type="Pfam" id="PF00155"/>
    </source>
</evidence>
<dbReference type="PANTHER" id="PTHR43807:SF14">
    <property type="entry name" value="KYNURENINE--OXOGLUTARATE TRANSAMINASE 1"/>
    <property type="match status" value="1"/>
</dbReference>
<dbReference type="GeneID" id="115472547"/>
<evidence type="ECO:0000256" key="2">
    <source>
        <dbReference type="ARBA" id="ARBA00007441"/>
    </source>
</evidence>
<evidence type="ECO:0000256" key="4">
    <source>
        <dbReference type="ARBA" id="ARBA00022576"/>
    </source>
</evidence>
<dbReference type="KEGG" id="muo:115472547"/>
<dbReference type="InterPro" id="IPR004839">
    <property type="entry name" value="Aminotransferase_I/II_large"/>
</dbReference>
<organism evidence="12 13">
    <name type="scientific">Microcaecilia unicolor</name>
    <dbReference type="NCBI Taxonomy" id="1415580"/>
    <lineage>
        <taxon>Eukaryota</taxon>
        <taxon>Metazoa</taxon>
        <taxon>Chordata</taxon>
        <taxon>Craniata</taxon>
        <taxon>Vertebrata</taxon>
        <taxon>Euteleostomi</taxon>
        <taxon>Amphibia</taxon>
        <taxon>Gymnophiona</taxon>
        <taxon>Siphonopidae</taxon>
        <taxon>Microcaecilia</taxon>
    </lineage>
</organism>
<evidence type="ECO:0000256" key="8">
    <source>
        <dbReference type="ARBA" id="ARBA00024016"/>
    </source>
</evidence>
<dbReference type="GO" id="GO:0070189">
    <property type="term" value="P:kynurenine metabolic process"/>
    <property type="evidence" value="ECO:0007669"/>
    <property type="project" value="UniProtKB-ARBA"/>
</dbReference>
<comment type="cofactor">
    <cofactor evidence="1">
        <name>pyridoxal 5'-phosphate</name>
        <dbReference type="ChEBI" id="CHEBI:597326"/>
    </cofactor>
</comment>
<evidence type="ECO:0000313" key="12">
    <source>
        <dbReference type="Proteomes" id="UP000515156"/>
    </source>
</evidence>
<evidence type="ECO:0000256" key="3">
    <source>
        <dbReference type="ARBA" id="ARBA00011738"/>
    </source>
</evidence>
<evidence type="ECO:0000313" key="13">
    <source>
        <dbReference type="RefSeq" id="XP_030062702.1"/>
    </source>
</evidence>
<keyword evidence="12" id="KW-1185">Reference proteome</keyword>
<comment type="similarity">
    <text evidence="2">Belongs to the class-I pyridoxal-phosphate-dependent aminotransferase family.</text>
</comment>
<dbReference type="AlphaFoldDB" id="A0A6P7Y5A0"/>
<dbReference type="SUPFAM" id="SSF53383">
    <property type="entry name" value="PLP-dependent transferases"/>
    <property type="match status" value="1"/>
</dbReference>
<dbReference type="RefSeq" id="XP_030062702.1">
    <property type="nucleotide sequence ID" value="XM_030206842.1"/>
</dbReference>
<dbReference type="Pfam" id="PF00155">
    <property type="entry name" value="Aminotran_1_2"/>
    <property type="match status" value="1"/>
</dbReference>
<gene>
    <name evidence="13" type="primary">LOC115472547</name>
</gene>
<dbReference type="GO" id="GO:0030170">
    <property type="term" value="F:pyridoxal phosphate binding"/>
    <property type="evidence" value="ECO:0007669"/>
    <property type="project" value="InterPro"/>
</dbReference>
<protein>
    <submittedName>
        <fullName evidence="13">Kynurenine--oxoglutarate transaminase 1-like</fullName>
    </submittedName>
</protein>
<evidence type="ECO:0000256" key="7">
    <source>
        <dbReference type="ARBA" id="ARBA00023239"/>
    </source>
</evidence>
<sequence>MLVRIGLSLNRHFLRVAAEDNSCRLFQKVEMSRHIQAQRLQGVDKNIWVEFVNLAAKYMTVNLGQGFPDFSPPPFVKEAFIHAVSGEQPMLNQYTRAFGHPPLVKILAEFYGKLLGQDLDPYCNVLVTVGAYEALFCAFQALVDEGDEVILIEPFFDCYEPMVKMAGRNSCLHTTTSGE</sequence>
<evidence type="ECO:0000256" key="6">
    <source>
        <dbReference type="ARBA" id="ARBA00022898"/>
    </source>
</evidence>
<dbReference type="InterPro" id="IPR015424">
    <property type="entry name" value="PyrdxlP-dep_Trfase"/>
</dbReference>
<feature type="domain" description="Aminotransferase class I/classII large" evidence="11">
    <location>
        <begin position="61"/>
        <end position="168"/>
    </location>
</feature>
<dbReference type="FunFam" id="3.90.1150.10:FF:000275">
    <property type="entry name" value="kynurenine--oxoglutarate transaminase 1"/>
    <property type="match status" value="1"/>
</dbReference>
<dbReference type="Gene3D" id="3.40.640.10">
    <property type="entry name" value="Type I PLP-dependent aspartate aminotransferase-like (Major domain)"/>
    <property type="match status" value="1"/>
</dbReference>